<dbReference type="EMBL" id="VIIS01001145">
    <property type="protein sequence ID" value="KAF0301615.1"/>
    <property type="molecule type" value="Genomic_DNA"/>
</dbReference>
<evidence type="ECO:0000313" key="3">
    <source>
        <dbReference type="Proteomes" id="UP000440578"/>
    </source>
</evidence>
<keyword evidence="1" id="KW-0472">Membrane</keyword>
<gene>
    <name evidence="2" type="ORF">FJT64_026137</name>
</gene>
<keyword evidence="1" id="KW-1133">Transmembrane helix</keyword>
<feature type="transmembrane region" description="Helical" evidence="1">
    <location>
        <begin position="92"/>
        <end position="108"/>
    </location>
</feature>
<evidence type="ECO:0000313" key="2">
    <source>
        <dbReference type="EMBL" id="KAF0301615.1"/>
    </source>
</evidence>
<keyword evidence="1" id="KW-0812">Transmembrane</keyword>
<proteinExistence type="predicted"/>
<feature type="transmembrane region" description="Helical" evidence="1">
    <location>
        <begin position="32"/>
        <end position="53"/>
    </location>
</feature>
<accession>A0A6A4W5H4</accession>
<protein>
    <submittedName>
        <fullName evidence="2">Uncharacterized protein</fullName>
    </submittedName>
</protein>
<name>A0A6A4W5H4_AMPAM</name>
<dbReference type="AlphaFoldDB" id="A0A6A4W5H4"/>
<keyword evidence="3" id="KW-1185">Reference proteome</keyword>
<reference evidence="2 3" key="1">
    <citation type="submission" date="2019-07" db="EMBL/GenBank/DDBJ databases">
        <title>Draft genome assembly of a fouling barnacle, Amphibalanus amphitrite (Darwin, 1854): The first reference genome for Thecostraca.</title>
        <authorList>
            <person name="Kim W."/>
        </authorList>
    </citation>
    <scope>NUCLEOTIDE SEQUENCE [LARGE SCALE GENOMIC DNA]</scope>
    <source>
        <strain evidence="2">SNU_AA5</strain>
        <tissue evidence="2">Soma without cirri and trophi</tissue>
    </source>
</reference>
<organism evidence="2 3">
    <name type="scientific">Amphibalanus amphitrite</name>
    <name type="common">Striped barnacle</name>
    <name type="synonym">Balanus amphitrite</name>
    <dbReference type="NCBI Taxonomy" id="1232801"/>
    <lineage>
        <taxon>Eukaryota</taxon>
        <taxon>Metazoa</taxon>
        <taxon>Ecdysozoa</taxon>
        <taxon>Arthropoda</taxon>
        <taxon>Crustacea</taxon>
        <taxon>Multicrustacea</taxon>
        <taxon>Cirripedia</taxon>
        <taxon>Thoracica</taxon>
        <taxon>Thoracicalcarea</taxon>
        <taxon>Balanomorpha</taxon>
        <taxon>Balanoidea</taxon>
        <taxon>Balanidae</taxon>
        <taxon>Amphibalaninae</taxon>
        <taxon>Amphibalanus</taxon>
    </lineage>
</organism>
<comment type="caution">
    <text evidence="2">The sequence shown here is derived from an EMBL/GenBank/DDBJ whole genome shotgun (WGS) entry which is preliminary data.</text>
</comment>
<dbReference type="Proteomes" id="UP000440578">
    <property type="component" value="Unassembled WGS sequence"/>
</dbReference>
<evidence type="ECO:0000256" key="1">
    <source>
        <dbReference type="SAM" id="Phobius"/>
    </source>
</evidence>
<feature type="transmembrane region" description="Helical" evidence="1">
    <location>
        <begin position="65"/>
        <end position="86"/>
    </location>
</feature>
<sequence>MPDSRMVHAVTASLLLGTAGWAIKELQHKFTMGLAWYILVSIHSVCLLFLFVTGAHPQLGKARDLSSWLAGALGLPLLAGNFHLRFTSENCAYGHCLTAAPPILAWLAGSIANRNRLTELVVLSSSLSIGILCFLHGNTFGMAAAVTMLALSGVINVNLAEQLSLNRDDMFRVGLAAFNHLILMAVQQYRW</sequence>